<dbReference type="Proteomes" id="UP001433268">
    <property type="component" value="Unassembled WGS sequence"/>
</dbReference>
<keyword evidence="3" id="KW-1185">Reference proteome</keyword>
<evidence type="ECO:0000313" key="2">
    <source>
        <dbReference type="EMBL" id="KAK8071450.1"/>
    </source>
</evidence>
<dbReference type="EMBL" id="JAQQWN010000008">
    <property type="protein sequence ID" value="KAK8071450.1"/>
    <property type="molecule type" value="Genomic_DNA"/>
</dbReference>
<protein>
    <submittedName>
        <fullName evidence="2">Uncharacterized protein</fullName>
    </submittedName>
</protein>
<accession>A0ABR1VML3</accession>
<name>A0ABR1VML3_9PEZI</name>
<proteinExistence type="predicted"/>
<evidence type="ECO:0000256" key="1">
    <source>
        <dbReference type="SAM" id="MobiDB-lite"/>
    </source>
</evidence>
<reference evidence="2 3" key="1">
    <citation type="submission" date="2023-01" db="EMBL/GenBank/DDBJ databases">
        <title>Analysis of 21 Apiospora genomes using comparative genomics revels a genus with tremendous synthesis potential of carbohydrate active enzymes and secondary metabolites.</title>
        <authorList>
            <person name="Sorensen T."/>
        </authorList>
    </citation>
    <scope>NUCLEOTIDE SEQUENCE [LARGE SCALE GENOMIC DNA]</scope>
    <source>
        <strain evidence="2 3">CBS 114990</strain>
    </source>
</reference>
<evidence type="ECO:0000313" key="3">
    <source>
        <dbReference type="Proteomes" id="UP001433268"/>
    </source>
</evidence>
<dbReference type="RefSeq" id="XP_066665258.1">
    <property type="nucleotide sequence ID" value="XM_066815968.1"/>
</dbReference>
<sequence length="102" mass="11349">MMDHVFQMLESAETPSQATVRATDFFGAAGMYLPDHGTPAWLAPWHQRRAWAMQPRVLVETWKQMQAHLGESGAAYVERTRREGVASGGEGEGDGEKKEEDS</sequence>
<feature type="region of interest" description="Disordered" evidence="1">
    <location>
        <begin position="70"/>
        <end position="102"/>
    </location>
</feature>
<dbReference type="GeneID" id="92049028"/>
<organism evidence="2 3">
    <name type="scientific">Apiospora hydei</name>
    <dbReference type="NCBI Taxonomy" id="1337664"/>
    <lineage>
        <taxon>Eukaryota</taxon>
        <taxon>Fungi</taxon>
        <taxon>Dikarya</taxon>
        <taxon>Ascomycota</taxon>
        <taxon>Pezizomycotina</taxon>
        <taxon>Sordariomycetes</taxon>
        <taxon>Xylariomycetidae</taxon>
        <taxon>Amphisphaeriales</taxon>
        <taxon>Apiosporaceae</taxon>
        <taxon>Apiospora</taxon>
    </lineage>
</organism>
<comment type="caution">
    <text evidence="2">The sequence shown here is derived from an EMBL/GenBank/DDBJ whole genome shotgun (WGS) entry which is preliminary data.</text>
</comment>
<gene>
    <name evidence="2" type="ORF">PG997_011653</name>
</gene>